<evidence type="ECO:0000256" key="1">
    <source>
        <dbReference type="ARBA" id="ARBA00022670"/>
    </source>
</evidence>
<proteinExistence type="predicted"/>
<evidence type="ECO:0000256" key="3">
    <source>
        <dbReference type="ARBA" id="ARBA00022801"/>
    </source>
</evidence>
<dbReference type="AlphaFoldDB" id="A0A2M9BQD6"/>
<dbReference type="NCBIfam" id="NF005914">
    <property type="entry name" value="PRK07907.1"/>
    <property type="match status" value="1"/>
</dbReference>
<keyword evidence="6" id="KW-1185">Reference proteome</keyword>
<dbReference type="PANTHER" id="PTHR43270:SF12">
    <property type="entry name" value="SUCCINYL-DIAMINOPIMELATE DESUCCINYLASE"/>
    <property type="match status" value="1"/>
</dbReference>
<feature type="domain" description="Peptidase M20 dimerisation" evidence="4">
    <location>
        <begin position="183"/>
        <end position="341"/>
    </location>
</feature>
<dbReference type="Proteomes" id="UP000228535">
    <property type="component" value="Unassembled WGS sequence"/>
</dbReference>
<sequence>MKADFLSDLQALVRFPSISTDARYASGLRACATWLARHMQQLGLDGVRLFETARHPIVYAEKLVSRRRPTLLIYGHYDVQPTEPAAAWTVPPFAGLIRGNKLYGRGASDDKGQFFVHLKALELLLQTGQPLPLNVKILLEGEEEIGSPNLAEFVQAHRHRLRADWALLSDTNLLSAAQPALTYGLRGSLAAELTVTGPRAELHSGIFGGAVLNPLQALSTLLAALHDEAGRIAIPGFYDPVQPASVAERAYLQRYGPSDAQLRREAQVEQGWGEAGYSLYERTVLRPSLSITGLTGGYQGAGVQSIVPARASAKLSFRLAQGQNPHQVEEQLRRFLRRITPPQVQATLTAQLHAPPYTVPPQLPVMQAAAQAYAHGFGRAPVLQRSGGTIPVVSLFEQHLGIPTVLMGFGLPDDRKHGPDEFLYLPNFWRGIRTSLFFLRRLGQLTPYSAPLCSSSTATATPAKATA</sequence>
<evidence type="ECO:0000259" key="4">
    <source>
        <dbReference type="Pfam" id="PF07687"/>
    </source>
</evidence>
<dbReference type="Pfam" id="PF07687">
    <property type="entry name" value="M20_dimer"/>
    <property type="match status" value="1"/>
</dbReference>
<keyword evidence="2" id="KW-0479">Metal-binding</keyword>
<dbReference type="SUPFAM" id="SSF53187">
    <property type="entry name" value="Zn-dependent exopeptidases"/>
    <property type="match status" value="1"/>
</dbReference>
<dbReference type="GO" id="GO:0006508">
    <property type="term" value="P:proteolysis"/>
    <property type="evidence" value="ECO:0007669"/>
    <property type="project" value="UniProtKB-KW"/>
</dbReference>
<evidence type="ECO:0000256" key="2">
    <source>
        <dbReference type="ARBA" id="ARBA00022723"/>
    </source>
</evidence>
<protein>
    <submittedName>
        <fullName evidence="5">Acetylornithine deacetylase/succinyl-diaminopimelate desuccinylase-like protein</fullName>
    </submittedName>
</protein>
<dbReference type="EMBL" id="PGFA01000001">
    <property type="protein sequence ID" value="PJJ60174.1"/>
    <property type="molecule type" value="Genomic_DNA"/>
</dbReference>
<organism evidence="5 6">
    <name type="scientific">Hymenobacter chitinivorans DSM 11115</name>
    <dbReference type="NCBI Taxonomy" id="1121954"/>
    <lineage>
        <taxon>Bacteria</taxon>
        <taxon>Pseudomonadati</taxon>
        <taxon>Bacteroidota</taxon>
        <taxon>Cytophagia</taxon>
        <taxon>Cytophagales</taxon>
        <taxon>Hymenobacteraceae</taxon>
        <taxon>Hymenobacter</taxon>
    </lineage>
</organism>
<dbReference type="Pfam" id="PF01546">
    <property type="entry name" value="Peptidase_M20"/>
    <property type="match status" value="1"/>
</dbReference>
<evidence type="ECO:0000313" key="5">
    <source>
        <dbReference type="EMBL" id="PJJ60174.1"/>
    </source>
</evidence>
<dbReference type="PANTHER" id="PTHR43270">
    <property type="entry name" value="BETA-ALA-HIS DIPEPTIDASE"/>
    <property type="match status" value="1"/>
</dbReference>
<keyword evidence="1" id="KW-0645">Protease</keyword>
<dbReference type="GO" id="GO:0008233">
    <property type="term" value="F:peptidase activity"/>
    <property type="evidence" value="ECO:0007669"/>
    <property type="project" value="UniProtKB-KW"/>
</dbReference>
<dbReference type="Gene3D" id="3.30.70.360">
    <property type="match status" value="1"/>
</dbReference>
<dbReference type="OrthoDB" id="9761532at2"/>
<dbReference type="NCBIfam" id="NF006053">
    <property type="entry name" value="PRK08201.1"/>
    <property type="match status" value="1"/>
</dbReference>
<dbReference type="InterPro" id="IPR002933">
    <property type="entry name" value="Peptidase_M20"/>
</dbReference>
<dbReference type="RefSeq" id="WP_100335838.1">
    <property type="nucleotide sequence ID" value="NZ_PGFA01000001.1"/>
</dbReference>
<dbReference type="GO" id="GO:0046872">
    <property type="term" value="F:metal ion binding"/>
    <property type="evidence" value="ECO:0007669"/>
    <property type="project" value="UniProtKB-KW"/>
</dbReference>
<gene>
    <name evidence="5" type="ORF">CLV45_1599</name>
</gene>
<comment type="caution">
    <text evidence="5">The sequence shown here is derived from an EMBL/GenBank/DDBJ whole genome shotgun (WGS) entry which is preliminary data.</text>
</comment>
<name>A0A2M9BQD6_9BACT</name>
<keyword evidence="3" id="KW-0378">Hydrolase</keyword>
<reference evidence="5 6" key="1">
    <citation type="submission" date="2017-11" db="EMBL/GenBank/DDBJ databases">
        <title>Genomic Encyclopedia of Archaeal and Bacterial Type Strains, Phase II (KMG-II): From Individual Species to Whole Genera.</title>
        <authorList>
            <person name="Goeker M."/>
        </authorList>
    </citation>
    <scope>NUCLEOTIDE SEQUENCE [LARGE SCALE GENOMIC DNA]</scope>
    <source>
        <strain evidence="5 6">DSM 11115</strain>
    </source>
</reference>
<dbReference type="Gene3D" id="3.40.630.10">
    <property type="entry name" value="Zn peptidases"/>
    <property type="match status" value="1"/>
</dbReference>
<accession>A0A2M9BQD6</accession>
<dbReference type="InterPro" id="IPR011650">
    <property type="entry name" value="Peptidase_M20_dimer"/>
</dbReference>
<dbReference type="InterPro" id="IPR051458">
    <property type="entry name" value="Cyt/Met_Dipeptidase"/>
</dbReference>
<evidence type="ECO:0000313" key="6">
    <source>
        <dbReference type="Proteomes" id="UP000228535"/>
    </source>
</evidence>
<dbReference type="NCBIfam" id="NF006579">
    <property type="entry name" value="PRK09104.1"/>
    <property type="match status" value="1"/>
</dbReference>